<dbReference type="AlphaFoldDB" id="A0A3L6ZRN4"/>
<evidence type="ECO:0000256" key="1">
    <source>
        <dbReference type="SAM" id="MobiDB-lite"/>
    </source>
</evidence>
<reference evidence="2 3" key="1">
    <citation type="submission" date="2018-10" db="EMBL/GenBank/DDBJ databases">
        <authorList>
            <person name="Li J."/>
        </authorList>
    </citation>
    <scope>NUCLEOTIDE SEQUENCE [LARGE SCALE GENOMIC DNA]</scope>
    <source>
        <strain evidence="2 3">JCM 30549</strain>
    </source>
</reference>
<dbReference type="RefSeq" id="WP_087138001.1">
    <property type="nucleotide sequence ID" value="NZ_JBQDRQ010000025.1"/>
</dbReference>
<dbReference type="EMBL" id="RCUW01000002">
    <property type="protein sequence ID" value="RLP70449.1"/>
    <property type="molecule type" value="Genomic_DNA"/>
</dbReference>
<dbReference type="InterPro" id="IPR021888">
    <property type="entry name" value="DUF3499"/>
</dbReference>
<feature type="region of interest" description="Disordered" evidence="1">
    <location>
        <begin position="63"/>
        <end position="83"/>
    </location>
</feature>
<dbReference type="Pfam" id="PF12005">
    <property type="entry name" value="DUF3499"/>
    <property type="match status" value="1"/>
</dbReference>
<name>A0A3L6ZRN4_9MICO</name>
<accession>A0A3L6ZRN4</accession>
<protein>
    <submittedName>
        <fullName evidence="2">DUF3499 family protein</fullName>
    </submittedName>
</protein>
<dbReference type="Proteomes" id="UP000275395">
    <property type="component" value="Unassembled WGS sequence"/>
</dbReference>
<organism evidence="2 3">
    <name type="scientific">Mycetocola reblochoni</name>
    <dbReference type="NCBI Taxonomy" id="331618"/>
    <lineage>
        <taxon>Bacteria</taxon>
        <taxon>Bacillati</taxon>
        <taxon>Actinomycetota</taxon>
        <taxon>Actinomycetes</taxon>
        <taxon>Micrococcales</taxon>
        <taxon>Microbacteriaceae</taxon>
        <taxon>Mycetocola</taxon>
    </lineage>
</organism>
<sequence>METRVCSKVGCGRSAERTLSYDYADSLVAIGPLGLTPDPHSYDLCRAHADSLRIPRGWTLMRYREPEDRETDPTLGDLSHDQP</sequence>
<evidence type="ECO:0000313" key="2">
    <source>
        <dbReference type="EMBL" id="RLP70449.1"/>
    </source>
</evidence>
<evidence type="ECO:0000313" key="3">
    <source>
        <dbReference type="Proteomes" id="UP000275395"/>
    </source>
</evidence>
<comment type="caution">
    <text evidence="2">The sequence shown here is derived from an EMBL/GenBank/DDBJ whole genome shotgun (WGS) entry which is preliminary data.</text>
</comment>
<proteinExistence type="predicted"/>
<gene>
    <name evidence="2" type="ORF">D9V30_02780</name>
</gene>